<dbReference type="RefSeq" id="WP_067444587.1">
    <property type="nucleotide sequence ID" value="NZ_SMFR01000002.1"/>
</dbReference>
<dbReference type="Proteomes" id="UP000294856">
    <property type="component" value="Unassembled WGS sequence"/>
</dbReference>
<dbReference type="OrthoDB" id="3456059at2"/>
<dbReference type="STRING" id="1210063.GCA_001612665_00113"/>
<dbReference type="InterPro" id="IPR007484">
    <property type="entry name" value="Peptidase_M28"/>
</dbReference>
<accession>A0A4R1FS48</accession>
<name>A0A4R1FS48_9NOCA</name>
<evidence type="ECO:0000313" key="3">
    <source>
        <dbReference type="EMBL" id="TCJ96422.1"/>
    </source>
</evidence>
<feature type="compositionally biased region" description="Polar residues" evidence="1">
    <location>
        <begin position="36"/>
        <end position="49"/>
    </location>
</feature>
<dbReference type="InterPro" id="IPR045175">
    <property type="entry name" value="M28_fam"/>
</dbReference>
<dbReference type="SUPFAM" id="SSF53187">
    <property type="entry name" value="Zn-dependent exopeptidases"/>
    <property type="match status" value="1"/>
</dbReference>
<organism evidence="3 4">
    <name type="scientific">Nocardia alba</name>
    <dbReference type="NCBI Taxonomy" id="225051"/>
    <lineage>
        <taxon>Bacteria</taxon>
        <taxon>Bacillati</taxon>
        <taxon>Actinomycetota</taxon>
        <taxon>Actinomycetes</taxon>
        <taxon>Mycobacteriales</taxon>
        <taxon>Nocardiaceae</taxon>
        <taxon>Nocardia</taxon>
    </lineage>
</organism>
<keyword evidence="4" id="KW-1185">Reference proteome</keyword>
<feature type="domain" description="Peptidase M28" evidence="2">
    <location>
        <begin position="259"/>
        <end position="423"/>
    </location>
</feature>
<dbReference type="GO" id="GO:0008235">
    <property type="term" value="F:metalloexopeptidase activity"/>
    <property type="evidence" value="ECO:0007669"/>
    <property type="project" value="InterPro"/>
</dbReference>
<dbReference type="EMBL" id="SMFR01000002">
    <property type="protein sequence ID" value="TCJ96422.1"/>
    <property type="molecule type" value="Genomic_DNA"/>
</dbReference>
<protein>
    <submittedName>
        <fullName evidence="3">Peptidase M28-like protein</fullName>
    </submittedName>
</protein>
<dbReference type="GO" id="GO:0006508">
    <property type="term" value="P:proteolysis"/>
    <property type="evidence" value="ECO:0007669"/>
    <property type="project" value="InterPro"/>
</dbReference>
<evidence type="ECO:0000313" key="4">
    <source>
        <dbReference type="Proteomes" id="UP000294856"/>
    </source>
</evidence>
<dbReference type="PANTHER" id="PTHR12147">
    <property type="entry name" value="METALLOPEPTIDASE M28 FAMILY MEMBER"/>
    <property type="match status" value="1"/>
</dbReference>
<dbReference type="PANTHER" id="PTHR12147:SF26">
    <property type="entry name" value="PEPTIDASE M28 DOMAIN-CONTAINING PROTEIN"/>
    <property type="match status" value="1"/>
</dbReference>
<comment type="caution">
    <text evidence="3">The sequence shown here is derived from an EMBL/GenBank/DDBJ whole genome shotgun (WGS) entry which is preliminary data.</text>
</comment>
<dbReference type="AlphaFoldDB" id="A0A4R1FS48"/>
<dbReference type="Pfam" id="PF04389">
    <property type="entry name" value="Peptidase_M28"/>
    <property type="match status" value="1"/>
</dbReference>
<reference evidence="3 4" key="1">
    <citation type="submission" date="2019-03" db="EMBL/GenBank/DDBJ databases">
        <title>Genomic Encyclopedia of Type Strains, Phase IV (KMG-IV): sequencing the most valuable type-strain genomes for metagenomic binning, comparative biology and taxonomic classification.</title>
        <authorList>
            <person name="Goeker M."/>
        </authorList>
    </citation>
    <scope>NUCLEOTIDE SEQUENCE [LARGE SCALE GENOMIC DNA]</scope>
    <source>
        <strain evidence="3 4">DSM 44684</strain>
    </source>
</reference>
<proteinExistence type="predicted"/>
<sequence>MYVRPRDQPAILAREPLSFVSTADPVRDEKPEGRNPTMTSITRTTSASPDVTDHTVPAEAAARLRRDVEQLVGLDRRTVGRGERESARYLATRLAEIGAKDIATTTFRTQSSWAPAHLAYLAIGADLALLSNPAARIAGAAVAAAYELEVSGRLNVAKRLLPARRGTSVSARIPVEGTTRRTLVLVAHHDAAHMGMVWHPHAVAGSRSLAKSTGRALPSHAMPLAALTAAAIPSRKARAAAGAIMAISAALMVQSMRSPTAPGANDNASGVAGVLEVARQLALDPLPDTTVVIVFPGGEEAANGGIRDWLHTTGRHLDPATTLVVNLDAVGSHGPLGVARREGLTNRSDAGAVDRALRAAAELDLSVDEIAIPNATDAAVMTVAGLPTVSLLSVEDGWISNLHQPSDTVDNVDWNTVHNAVRLTGHIARTWATESAHTEVEVDRP</sequence>
<evidence type="ECO:0000256" key="1">
    <source>
        <dbReference type="SAM" id="MobiDB-lite"/>
    </source>
</evidence>
<dbReference type="Gene3D" id="3.40.630.10">
    <property type="entry name" value="Zn peptidases"/>
    <property type="match status" value="1"/>
</dbReference>
<evidence type="ECO:0000259" key="2">
    <source>
        <dbReference type="Pfam" id="PF04389"/>
    </source>
</evidence>
<gene>
    <name evidence="3" type="ORF">DFR71_2452</name>
</gene>
<feature type="region of interest" description="Disordered" evidence="1">
    <location>
        <begin position="22"/>
        <end position="52"/>
    </location>
</feature>